<sequence length="194" mass="21956">FRDSGVVDHLSVHHRAHPPQRQQQAVSLSPTSLSARGEYGEDSMSDRFSEGQDVLARWSDGLFYLGTIAKIDRDKHRCFVVFEDRSKSWVLWKDIQTEGGESIIHNLCCANLSEPNEIVICDKCGQGYHQRCHSPVIDAAVIDSDDKWLCSECELTSLSKLHLSFPYVLEELVWDHGHKTNIQQCYCYCGGPGE</sequence>
<dbReference type="InterPro" id="IPR019787">
    <property type="entry name" value="Znf_PHD-finger"/>
</dbReference>
<dbReference type="Proteomes" id="UP000005207">
    <property type="component" value="Linkage group LG18"/>
</dbReference>
<evidence type="ECO:0000313" key="11">
    <source>
        <dbReference type="Proteomes" id="UP000005207"/>
    </source>
</evidence>
<keyword evidence="11" id="KW-1185">Reference proteome</keyword>
<protein>
    <submittedName>
        <fullName evidence="10">Metal response element binding transcription factor 2</fullName>
    </submittedName>
</protein>
<keyword evidence="4 7" id="KW-0863">Zinc-finger</keyword>
<evidence type="ECO:0000256" key="2">
    <source>
        <dbReference type="ARBA" id="ARBA00022723"/>
    </source>
</evidence>
<dbReference type="Pfam" id="PF18104">
    <property type="entry name" value="Tudor_2"/>
    <property type="match status" value="1"/>
</dbReference>
<dbReference type="PANTHER" id="PTHR12628">
    <property type="entry name" value="POLYCOMB-LIKE TRANSCRIPTION FACTOR"/>
    <property type="match status" value="1"/>
</dbReference>
<keyword evidence="3" id="KW-0677">Repeat</keyword>
<dbReference type="Gene3D" id="3.30.40.10">
    <property type="entry name" value="Zinc/RING finger domain, C3HC4 (zinc finger)"/>
    <property type="match status" value="1"/>
</dbReference>
<dbReference type="InterPro" id="IPR013083">
    <property type="entry name" value="Znf_RING/FYVE/PHD"/>
</dbReference>
<dbReference type="Gene3D" id="2.30.30.140">
    <property type="match status" value="1"/>
</dbReference>
<dbReference type="GO" id="GO:0003682">
    <property type="term" value="F:chromatin binding"/>
    <property type="evidence" value="ECO:0007669"/>
    <property type="project" value="TreeGrafter"/>
</dbReference>
<dbReference type="AlphaFoldDB" id="A0A669CBQ1"/>
<dbReference type="PANTHER" id="PTHR12628:SF12">
    <property type="entry name" value="METAL-RESPONSE ELEMENT-BINDING TRANSCRIPTION FACTOR 2"/>
    <property type="match status" value="1"/>
</dbReference>
<dbReference type="Ensembl" id="ENSONIT00000035161.1">
    <property type="protein sequence ID" value="ENSONIP00000045605.1"/>
    <property type="gene ID" value="ENSONIG00000010559.2"/>
</dbReference>
<name>A0A669CBQ1_ORENI</name>
<dbReference type="SMART" id="SM00249">
    <property type="entry name" value="PHD"/>
    <property type="match status" value="1"/>
</dbReference>
<keyword evidence="2" id="KW-0479">Metal-binding</keyword>
<dbReference type="Pfam" id="PF00628">
    <property type="entry name" value="PHD"/>
    <property type="match status" value="1"/>
</dbReference>
<comment type="subcellular location">
    <subcellularLocation>
        <location evidence="1">Nucleus</location>
    </subcellularLocation>
</comment>
<dbReference type="SUPFAM" id="SSF57903">
    <property type="entry name" value="FYVE/PHD zinc finger"/>
    <property type="match status" value="1"/>
</dbReference>
<reference evidence="11" key="1">
    <citation type="submission" date="2012-01" db="EMBL/GenBank/DDBJ databases">
        <title>The Genome Sequence of Oreochromis niloticus (Nile Tilapia).</title>
        <authorList>
            <consortium name="Broad Institute Genome Assembly Team"/>
            <consortium name="Broad Institute Sequencing Platform"/>
            <person name="Di Palma F."/>
            <person name="Johnson J."/>
            <person name="Lander E.S."/>
            <person name="Lindblad-Toh K."/>
        </authorList>
    </citation>
    <scope>NUCLEOTIDE SEQUENCE [LARGE SCALE GENOMIC DNA]</scope>
</reference>
<evidence type="ECO:0000256" key="1">
    <source>
        <dbReference type="ARBA" id="ARBA00004123"/>
    </source>
</evidence>
<evidence type="ECO:0000313" key="10">
    <source>
        <dbReference type="Ensembl" id="ENSONIP00000045605.1"/>
    </source>
</evidence>
<proteinExistence type="predicted"/>
<evidence type="ECO:0000256" key="6">
    <source>
        <dbReference type="ARBA" id="ARBA00023242"/>
    </source>
</evidence>
<dbReference type="GO" id="GO:0045814">
    <property type="term" value="P:negative regulation of gene expression, epigenetic"/>
    <property type="evidence" value="ECO:0007669"/>
    <property type="project" value="TreeGrafter"/>
</dbReference>
<feature type="region of interest" description="Disordered" evidence="8">
    <location>
        <begin position="12"/>
        <end position="46"/>
    </location>
</feature>
<dbReference type="GO" id="GO:0008270">
    <property type="term" value="F:zinc ion binding"/>
    <property type="evidence" value="ECO:0007669"/>
    <property type="project" value="UniProtKB-KW"/>
</dbReference>
<dbReference type="PROSITE" id="PS50016">
    <property type="entry name" value="ZF_PHD_2"/>
    <property type="match status" value="1"/>
</dbReference>
<reference evidence="10" key="2">
    <citation type="submission" date="2025-08" db="UniProtKB">
        <authorList>
            <consortium name="Ensembl"/>
        </authorList>
    </citation>
    <scope>IDENTIFICATION</scope>
</reference>
<evidence type="ECO:0000256" key="7">
    <source>
        <dbReference type="PROSITE-ProRule" id="PRU00146"/>
    </source>
</evidence>
<evidence type="ECO:0000256" key="3">
    <source>
        <dbReference type="ARBA" id="ARBA00022737"/>
    </source>
</evidence>
<evidence type="ECO:0000256" key="4">
    <source>
        <dbReference type="ARBA" id="ARBA00022771"/>
    </source>
</evidence>
<dbReference type="InterPro" id="IPR001965">
    <property type="entry name" value="Znf_PHD"/>
</dbReference>
<keyword evidence="5" id="KW-0862">Zinc</keyword>
<evidence type="ECO:0000256" key="5">
    <source>
        <dbReference type="ARBA" id="ARBA00022833"/>
    </source>
</evidence>
<dbReference type="InterPro" id="IPR011011">
    <property type="entry name" value="Znf_FYVE_PHD"/>
</dbReference>
<organism evidence="10 11">
    <name type="scientific">Oreochromis niloticus</name>
    <name type="common">Nile tilapia</name>
    <name type="synonym">Tilapia nilotica</name>
    <dbReference type="NCBI Taxonomy" id="8128"/>
    <lineage>
        <taxon>Eukaryota</taxon>
        <taxon>Metazoa</taxon>
        <taxon>Chordata</taxon>
        <taxon>Craniata</taxon>
        <taxon>Vertebrata</taxon>
        <taxon>Euteleostomi</taxon>
        <taxon>Actinopterygii</taxon>
        <taxon>Neopterygii</taxon>
        <taxon>Teleostei</taxon>
        <taxon>Neoteleostei</taxon>
        <taxon>Acanthomorphata</taxon>
        <taxon>Ovalentaria</taxon>
        <taxon>Cichlomorphae</taxon>
        <taxon>Cichliformes</taxon>
        <taxon>Cichlidae</taxon>
        <taxon>African cichlids</taxon>
        <taxon>Pseudocrenilabrinae</taxon>
        <taxon>Oreochromini</taxon>
        <taxon>Oreochromis</taxon>
    </lineage>
</organism>
<evidence type="ECO:0000256" key="8">
    <source>
        <dbReference type="SAM" id="MobiDB-lite"/>
    </source>
</evidence>
<gene>
    <name evidence="10" type="primary">MTF2</name>
    <name evidence="10" type="synonym">mtf2</name>
</gene>
<dbReference type="InterPro" id="IPR002999">
    <property type="entry name" value="Tudor"/>
</dbReference>
<evidence type="ECO:0000259" key="9">
    <source>
        <dbReference type="PROSITE" id="PS50016"/>
    </source>
</evidence>
<feature type="domain" description="PHD-type" evidence="9">
    <location>
        <begin position="102"/>
        <end position="156"/>
    </location>
</feature>
<dbReference type="GeneTree" id="ENSGT00950000183180"/>
<accession>A0A669CBQ1</accession>
<dbReference type="SMART" id="SM00333">
    <property type="entry name" value="TUDOR"/>
    <property type="match status" value="1"/>
</dbReference>
<reference evidence="10" key="3">
    <citation type="submission" date="2025-09" db="UniProtKB">
        <authorList>
            <consortium name="Ensembl"/>
        </authorList>
    </citation>
    <scope>IDENTIFICATION</scope>
</reference>
<dbReference type="InterPro" id="IPR040477">
    <property type="entry name" value="KDM4-like_Tudor"/>
</dbReference>
<dbReference type="GO" id="GO:0005634">
    <property type="term" value="C:nucleus"/>
    <property type="evidence" value="ECO:0007669"/>
    <property type="project" value="UniProtKB-SubCell"/>
</dbReference>
<dbReference type="GO" id="GO:0003677">
    <property type="term" value="F:DNA binding"/>
    <property type="evidence" value="ECO:0007669"/>
    <property type="project" value="TreeGrafter"/>
</dbReference>
<keyword evidence="6" id="KW-0539">Nucleus</keyword>
<dbReference type="SUPFAM" id="SSF63748">
    <property type="entry name" value="Tudor/PWWP/MBT"/>
    <property type="match status" value="1"/>
</dbReference>